<feature type="transmembrane region" description="Helical" evidence="7">
    <location>
        <begin position="403"/>
        <end position="420"/>
    </location>
</feature>
<dbReference type="PANTHER" id="PTHR30509">
    <property type="entry name" value="P-HYDROXYBENZOIC ACID EFFLUX PUMP SUBUNIT-RELATED"/>
    <property type="match status" value="1"/>
</dbReference>
<evidence type="ECO:0000313" key="10">
    <source>
        <dbReference type="EMBL" id="RPD98199.1"/>
    </source>
</evidence>
<feature type="transmembrane region" description="Helical" evidence="7">
    <location>
        <begin position="527"/>
        <end position="544"/>
    </location>
</feature>
<dbReference type="GO" id="GO:0005886">
    <property type="term" value="C:plasma membrane"/>
    <property type="evidence" value="ECO:0007669"/>
    <property type="project" value="UniProtKB-SubCell"/>
</dbReference>
<comment type="caution">
    <text evidence="10">The sequence shown here is derived from an EMBL/GenBank/DDBJ whole genome shotgun (WGS) entry which is preliminary data.</text>
</comment>
<dbReference type="PANTHER" id="PTHR30509:SF8">
    <property type="entry name" value="INNER MEMBRANE PROTEIN YCCS"/>
    <property type="match status" value="1"/>
</dbReference>
<feature type="transmembrane region" description="Helical" evidence="7">
    <location>
        <begin position="91"/>
        <end position="110"/>
    </location>
</feature>
<comment type="similarity">
    <text evidence="6">Belongs to the YccS/YhfK family.</text>
</comment>
<dbReference type="EMBL" id="RPFJ01000007">
    <property type="protein sequence ID" value="RPD98199.1"/>
    <property type="molecule type" value="Genomic_DNA"/>
</dbReference>
<protein>
    <submittedName>
        <fullName evidence="10">Uncharacterized protein</fullName>
    </submittedName>
</protein>
<feature type="transmembrane region" description="Helical" evidence="7">
    <location>
        <begin position="117"/>
        <end position="136"/>
    </location>
</feature>
<dbReference type="RefSeq" id="WP_123897232.1">
    <property type="nucleotide sequence ID" value="NZ_RPFJ01000007.1"/>
</dbReference>
<keyword evidence="3 7" id="KW-0812">Transmembrane</keyword>
<gene>
    <name evidence="10" type="ORF">EGM88_06815</name>
</gene>
<evidence type="ECO:0000259" key="9">
    <source>
        <dbReference type="Pfam" id="PF13515"/>
    </source>
</evidence>
<feature type="transmembrane region" description="Helical" evidence="7">
    <location>
        <begin position="142"/>
        <end position="162"/>
    </location>
</feature>
<dbReference type="Proteomes" id="UP000270856">
    <property type="component" value="Unassembled WGS sequence"/>
</dbReference>
<evidence type="ECO:0000256" key="5">
    <source>
        <dbReference type="ARBA" id="ARBA00023136"/>
    </source>
</evidence>
<accession>A0A3N4P338</accession>
<name>A0A3N4P338_9FLAO</name>
<feature type="transmembrane region" description="Helical" evidence="7">
    <location>
        <begin position="36"/>
        <end position="55"/>
    </location>
</feature>
<reference evidence="10 11" key="1">
    <citation type="submission" date="2018-11" db="EMBL/GenBank/DDBJ databases">
        <title>Aureibaculum marinum gen. nov., sp. nov., a member of the family Flavobacteriaceae isolated from the Bohai Sea.</title>
        <authorList>
            <person name="Ji X."/>
        </authorList>
    </citation>
    <scope>NUCLEOTIDE SEQUENCE [LARGE SCALE GENOMIC DNA]</scope>
    <source>
        <strain evidence="10 11">BH-SD17</strain>
    </source>
</reference>
<evidence type="ECO:0000256" key="6">
    <source>
        <dbReference type="ARBA" id="ARBA00043993"/>
    </source>
</evidence>
<evidence type="ECO:0000259" key="8">
    <source>
        <dbReference type="Pfam" id="PF12805"/>
    </source>
</evidence>
<proteinExistence type="inferred from homology"/>
<dbReference type="AlphaFoldDB" id="A0A3N4P338"/>
<keyword evidence="11" id="KW-1185">Reference proteome</keyword>
<dbReference type="Pfam" id="PF12805">
    <property type="entry name" value="FUSC-like"/>
    <property type="match status" value="1"/>
</dbReference>
<dbReference type="InterPro" id="IPR049453">
    <property type="entry name" value="Memb_transporter_dom"/>
</dbReference>
<comment type="subcellular location">
    <subcellularLocation>
        <location evidence="1">Cell membrane</location>
        <topology evidence="1">Multi-pass membrane protein</topology>
    </subcellularLocation>
</comment>
<organism evidence="10 11">
    <name type="scientific">Aureibaculum marinum</name>
    <dbReference type="NCBI Taxonomy" id="2487930"/>
    <lineage>
        <taxon>Bacteria</taxon>
        <taxon>Pseudomonadati</taxon>
        <taxon>Bacteroidota</taxon>
        <taxon>Flavobacteriia</taxon>
        <taxon>Flavobacteriales</taxon>
        <taxon>Flavobacteriaceae</taxon>
        <taxon>Aureibaculum</taxon>
    </lineage>
</organism>
<feature type="transmembrane region" description="Helical" evidence="7">
    <location>
        <begin position="496"/>
        <end position="515"/>
    </location>
</feature>
<evidence type="ECO:0000256" key="3">
    <source>
        <dbReference type="ARBA" id="ARBA00022692"/>
    </source>
</evidence>
<keyword evidence="5 7" id="KW-0472">Membrane</keyword>
<dbReference type="InterPro" id="IPR032692">
    <property type="entry name" value="YccS_N"/>
</dbReference>
<sequence>MVKELLKSVELFFKGASFYRGVVLTIAVALPLVLFYAINLLDFVLPVLMGIFVNAPSDIPGSLKRKVNGILISIALTVIITGIVLFLKPHFLLLLVALALLSFFSSMIAVYGFRGSLIAFSGLLAIVLALAVRNELHGVEIIIHMGLLAVGGLWYLSISLLLNRLASGKQENQLLSDTLALTGEYLILRGRIFTERESHDVLFKKLLELQTQISEKYETLRESLLLTRKNTGRSHLEEKRLLIFISLVDIFELAMANTVDYSKIDAIFGTQKKYLSAFSSVNETMGKHLIVLSEVMIKKGKIPTKNKLLDVYAQADKAINNYIEEVGLPKAREGVLTLRNLHTYQGQLLEQVRAIRRVMANVGNASKLSLKPKEANQFITLQEYRFGLILEHLSFKSTIFRHALRLSITIIAAYLLGNFLDIKNAYWIILTLVVIMRPNYGLTKARSQNRIIGTVIGAVVAVLIIFATQNTMIYGALALFSLTFAFSLIQQSYKTGAAFITIHVIFAYAILQPNALEVVGYRVLDTLIGAALAIVVNYVLWPLWEFKNLDQFILPVIKWNSKYLKATQKLYGSGSEPNNQYKIPRKEAFLAMSELNAAFQRMSQDPKSKQKEFELIYEIVTLNHTIVSAIASLGSFIQKHKVTSIKNQFDVFVVHITNTLKETANILDKNRKLELSTQQSIEEAKEELLDNYINLANERDREIQAGMLDVNEEKVIGLQEAHLLYNQLVWLKNLTNNLKKATYKYKKVIK</sequence>
<feature type="domain" description="Integral membrane bound transporter" evidence="9">
    <location>
        <begin position="413"/>
        <end position="536"/>
    </location>
</feature>
<keyword evidence="2" id="KW-1003">Cell membrane</keyword>
<evidence type="ECO:0000313" key="11">
    <source>
        <dbReference type="Proteomes" id="UP000270856"/>
    </source>
</evidence>
<feature type="transmembrane region" description="Helical" evidence="7">
    <location>
        <begin position="449"/>
        <end position="466"/>
    </location>
</feature>
<keyword evidence="4 7" id="KW-1133">Transmembrane helix</keyword>
<feature type="transmembrane region" description="Helical" evidence="7">
    <location>
        <begin position="67"/>
        <end position="85"/>
    </location>
</feature>
<dbReference type="Pfam" id="PF13515">
    <property type="entry name" value="FUSC_2"/>
    <property type="match status" value="1"/>
</dbReference>
<dbReference type="OrthoDB" id="8670769at2"/>
<evidence type="ECO:0000256" key="2">
    <source>
        <dbReference type="ARBA" id="ARBA00022475"/>
    </source>
</evidence>
<evidence type="ECO:0000256" key="4">
    <source>
        <dbReference type="ARBA" id="ARBA00022989"/>
    </source>
</evidence>
<evidence type="ECO:0000256" key="1">
    <source>
        <dbReference type="ARBA" id="ARBA00004651"/>
    </source>
</evidence>
<feature type="domain" description="Integral membrane protein YccS N-terminal" evidence="8">
    <location>
        <begin position="70"/>
        <end position="318"/>
    </location>
</feature>
<evidence type="ECO:0000256" key="7">
    <source>
        <dbReference type="SAM" id="Phobius"/>
    </source>
</evidence>